<dbReference type="Pfam" id="PF01041">
    <property type="entry name" value="DegT_DnrJ_EryC1"/>
    <property type="match status" value="1"/>
</dbReference>
<reference evidence="2 3" key="1">
    <citation type="submission" date="2019-03" db="EMBL/GenBank/DDBJ databases">
        <title>Subsurface microbial communities from deep shales in Ohio and West Virginia, USA.</title>
        <authorList>
            <person name="Wrighton K."/>
        </authorList>
    </citation>
    <scope>NUCLEOTIDE SEQUENCE [LARGE SCALE GENOMIC DNA]</scope>
    <source>
        <strain evidence="2 3">MSL 7</strain>
    </source>
</reference>
<dbReference type="GO" id="GO:0030170">
    <property type="term" value="F:pyridoxal phosphate binding"/>
    <property type="evidence" value="ECO:0007669"/>
    <property type="project" value="TreeGrafter"/>
</dbReference>
<dbReference type="Proteomes" id="UP000295176">
    <property type="component" value="Unassembled WGS sequence"/>
</dbReference>
<proteinExistence type="inferred from homology"/>
<dbReference type="Gene3D" id="3.40.640.10">
    <property type="entry name" value="Type I PLP-dependent aspartate aminotransferase-like (Major domain)"/>
    <property type="match status" value="1"/>
</dbReference>
<dbReference type="CDD" id="cd00616">
    <property type="entry name" value="AHBA_syn"/>
    <property type="match status" value="1"/>
</dbReference>
<dbReference type="InterPro" id="IPR015424">
    <property type="entry name" value="PyrdxlP-dep_Trfase"/>
</dbReference>
<organism evidence="2 3">
    <name type="scientific">Halanaerobium saccharolyticum</name>
    <dbReference type="NCBI Taxonomy" id="43595"/>
    <lineage>
        <taxon>Bacteria</taxon>
        <taxon>Bacillati</taxon>
        <taxon>Bacillota</taxon>
        <taxon>Clostridia</taxon>
        <taxon>Halanaerobiales</taxon>
        <taxon>Halanaerobiaceae</taxon>
        <taxon>Halanaerobium</taxon>
    </lineage>
</organism>
<gene>
    <name evidence="2" type="ORF">C7957_1507</name>
</gene>
<dbReference type="RefSeq" id="WP_133531340.1">
    <property type="nucleotide sequence ID" value="NZ_SNXX01000050.1"/>
</dbReference>
<evidence type="ECO:0000256" key="1">
    <source>
        <dbReference type="RuleBase" id="RU004508"/>
    </source>
</evidence>
<dbReference type="InterPro" id="IPR015422">
    <property type="entry name" value="PyrdxlP-dep_Trfase_small"/>
</dbReference>
<dbReference type="PANTHER" id="PTHR30244">
    <property type="entry name" value="TRANSAMINASE"/>
    <property type="match status" value="1"/>
</dbReference>
<dbReference type="SUPFAM" id="SSF53383">
    <property type="entry name" value="PLP-dependent transferases"/>
    <property type="match status" value="1"/>
</dbReference>
<dbReference type="GO" id="GO:0008483">
    <property type="term" value="F:transaminase activity"/>
    <property type="evidence" value="ECO:0007669"/>
    <property type="project" value="TreeGrafter"/>
</dbReference>
<comment type="similarity">
    <text evidence="1">Belongs to the DegT/DnrJ/EryC1 family.</text>
</comment>
<dbReference type="PANTHER" id="PTHR30244:SF34">
    <property type="entry name" value="DTDP-4-AMINO-4,6-DIDEOXYGALACTOSE TRANSAMINASE"/>
    <property type="match status" value="1"/>
</dbReference>
<dbReference type="InterPro" id="IPR000653">
    <property type="entry name" value="DegT/StrS_aminotransferase"/>
</dbReference>
<dbReference type="InterPro" id="IPR015421">
    <property type="entry name" value="PyrdxlP-dep_Trfase_major"/>
</dbReference>
<keyword evidence="1" id="KW-0663">Pyridoxal phosphate</keyword>
<sequence length="393" mass="44614">MDTIDLPLATDSWDEEELKAIEKVVDSHYFTMGKEVEKYEREFADFFGAEFAVMVNSGSSANLLSVASLIFCDKYDLNPGDEVIVPAVSWATTFYPLQQYDLKIKFVDINKHTLNIDIKEIENAISAKTKAVFAVNLLGNSINYKRLLKIADDNNLIIIEDNCESMGAKFNNKYTGTFGVLGTFSTFFSHHISTMEGGMILTDDEDLKNILVSLRAHGWTRDLPESNNLYKKGSNSFYESFNFILPGYNVRPLEIEGAIGTKQLKKLPSIVNGRRENGTYFLELFSDLDSVYIQKEIGESSFFGFPIIVKENANFNRDDLVSELQKNNVDCRPIVAGNFTKNEVIKYFKYTIFGDLKNADFIHNNGLFIGNHHFDIKSKLNSIYKIIRVLESK</sequence>
<accession>A0A4V3CV89</accession>
<protein>
    <submittedName>
        <fullName evidence="2">CDP-6-deoxy-D-xylo-4-hexulose-3-dehydrase</fullName>
    </submittedName>
</protein>
<dbReference type="AlphaFoldDB" id="A0A4V3CV89"/>
<evidence type="ECO:0000313" key="2">
    <source>
        <dbReference type="EMBL" id="TDP81568.1"/>
    </source>
</evidence>
<evidence type="ECO:0000313" key="3">
    <source>
        <dbReference type="Proteomes" id="UP000295176"/>
    </source>
</evidence>
<dbReference type="PIRSF" id="PIRSF000390">
    <property type="entry name" value="PLP_StrS"/>
    <property type="match status" value="1"/>
</dbReference>
<dbReference type="Gene3D" id="3.90.1150.10">
    <property type="entry name" value="Aspartate Aminotransferase, domain 1"/>
    <property type="match status" value="1"/>
</dbReference>
<dbReference type="EMBL" id="SNXX01000050">
    <property type="protein sequence ID" value="TDP81568.1"/>
    <property type="molecule type" value="Genomic_DNA"/>
</dbReference>
<comment type="caution">
    <text evidence="2">The sequence shown here is derived from an EMBL/GenBank/DDBJ whole genome shotgun (WGS) entry which is preliminary data.</text>
</comment>
<name>A0A4V3CV89_9FIRM</name>
<dbReference type="GO" id="GO:0000271">
    <property type="term" value="P:polysaccharide biosynthetic process"/>
    <property type="evidence" value="ECO:0007669"/>
    <property type="project" value="TreeGrafter"/>
</dbReference>